<comment type="caution">
    <text evidence="2">The sequence shown here is derived from an EMBL/GenBank/DDBJ whole genome shotgun (WGS) entry which is preliminary data.</text>
</comment>
<dbReference type="EMBL" id="QGGU01000006">
    <property type="protein sequence ID" value="PWK50780.1"/>
    <property type="molecule type" value="Genomic_DNA"/>
</dbReference>
<evidence type="ECO:0000259" key="1">
    <source>
        <dbReference type="PROSITE" id="PS51787"/>
    </source>
</evidence>
<dbReference type="AlphaFoldDB" id="A0A316FT41"/>
<dbReference type="PANTHER" id="PTHR46732">
    <property type="entry name" value="ATP-DEPENDENT PROTEASE LA (LON) DOMAIN PROTEIN"/>
    <property type="match status" value="1"/>
</dbReference>
<accession>A0A316FT41</accession>
<reference evidence="2 3" key="1">
    <citation type="submission" date="2018-05" db="EMBL/GenBank/DDBJ databases">
        <title>Genomic Encyclopedia of Type Strains, Phase IV (KMG-IV): sequencing the most valuable type-strain genomes for metagenomic binning, comparative biology and taxonomic classification.</title>
        <authorList>
            <person name="Goeker M."/>
        </authorList>
    </citation>
    <scope>NUCLEOTIDE SEQUENCE [LARGE SCALE GENOMIC DNA]</scope>
    <source>
        <strain evidence="2 3">DSM 25350</strain>
    </source>
</reference>
<name>A0A316FT41_9GAMM</name>
<dbReference type="PROSITE" id="PS51787">
    <property type="entry name" value="LON_N"/>
    <property type="match status" value="1"/>
</dbReference>
<dbReference type="PANTHER" id="PTHR46732:SF8">
    <property type="entry name" value="ATP-DEPENDENT PROTEASE LA (LON) DOMAIN PROTEIN"/>
    <property type="match status" value="1"/>
</dbReference>
<sequence>MADEQRAVFPLSSVLFPGATLQLMIFEPRYLDMVSHCLSTQQPFIICQLTSGQEVGKAAPFEAIGTFAHIVDFDQGEEGVLMITVVGGSRVCVLEHTVNQDQLTLTQDYRVLPDVEDSLIPPETAPLKELLLKLAKLPDIGIEVDPEQLDSAEFVVNQLAQILPLETDFKQYLLEESDSFEKCLELYEQLLTDSMYDE</sequence>
<dbReference type="Gene3D" id="2.30.130.40">
    <property type="entry name" value="LON domain-like"/>
    <property type="match status" value="1"/>
</dbReference>
<evidence type="ECO:0000313" key="3">
    <source>
        <dbReference type="Proteomes" id="UP000245790"/>
    </source>
</evidence>
<dbReference type="RefSeq" id="WP_109763448.1">
    <property type="nucleotide sequence ID" value="NZ_QGGU01000006.1"/>
</dbReference>
<dbReference type="InterPro" id="IPR015947">
    <property type="entry name" value="PUA-like_sf"/>
</dbReference>
<dbReference type="InterPro" id="IPR003111">
    <property type="entry name" value="Lon_prtase_N"/>
</dbReference>
<organism evidence="2 3">
    <name type="scientific">Pleionea mediterranea</name>
    <dbReference type="NCBI Taxonomy" id="523701"/>
    <lineage>
        <taxon>Bacteria</taxon>
        <taxon>Pseudomonadati</taxon>
        <taxon>Pseudomonadota</taxon>
        <taxon>Gammaproteobacteria</taxon>
        <taxon>Oceanospirillales</taxon>
        <taxon>Pleioneaceae</taxon>
        <taxon>Pleionea</taxon>
    </lineage>
</organism>
<dbReference type="OrthoDB" id="8558970at2"/>
<gene>
    <name evidence="2" type="ORF">C8D97_10667</name>
</gene>
<feature type="domain" description="Lon N-terminal" evidence="1">
    <location>
        <begin position="1"/>
        <end position="194"/>
    </location>
</feature>
<evidence type="ECO:0000313" key="2">
    <source>
        <dbReference type="EMBL" id="PWK50780.1"/>
    </source>
</evidence>
<dbReference type="InterPro" id="IPR046336">
    <property type="entry name" value="Lon_prtase_N_sf"/>
</dbReference>
<dbReference type="Proteomes" id="UP000245790">
    <property type="component" value="Unassembled WGS sequence"/>
</dbReference>
<protein>
    <recommendedName>
        <fullName evidence="1">Lon N-terminal domain-containing protein</fullName>
    </recommendedName>
</protein>
<proteinExistence type="predicted"/>
<dbReference type="Pfam" id="PF02190">
    <property type="entry name" value="LON_substr_bdg"/>
    <property type="match status" value="1"/>
</dbReference>
<dbReference type="SMART" id="SM00464">
    <property type="entry name" value="LON"/>
    <property type="match status" value="1"/>
</dbReference>
<keyword evidence="3" id="KW-1185">Reference proteome</keyword>
<dbReference type="SUPFAM" id="SSF88697">
    <property type="entry name" value="PUA domain-like"/>
    <property type="match status" value="1"/>
</dbReference>